<dbReference type="PROSITE" id="PS00710">
    <property type="entry name" value="PGM_PMM"/>
    <property type="match status" value="1"/>
</dbReference>
<evidence type="ECO:0000313" key="16">
    <source>
        <dbReference type="EMBL" id="KNZ43321.1"/>
    </source>
</evidence>
<feature type="binding site" description="via phosphate group" evidence="9">
    <location>
        <position position="100"/>
    </location>
    <ligand>
        <name>Mg(2+)</name>
        <dbReference type="ChEBI" id="CHEBI:18420"/>
    </ligand>
</feature>
<dbReference type="Gene3D" id="3.30.310.50">
    <property type="entry name" value="Alpha-D-phosphohexomutase, C-terminal domain"/>
    <property type="match status" value="1"/>
</dbReference>
<sequence>MGILFGTDGVRGVYGKELTTNLAFKLGQAGASVLGANSHQPKFIIGMDTRISGKALEMSLTQGILSVGGEVILVGVLPTPAIAVIARELKADAGIVISASHNPYEFNGIKFFNGQGFKLSDAIEDQIESIILENKEIILKDGGTTRNLDKPEDYYLNHIRKASTGTLLGMKMVLDCANGASFAIAPDFFRGLGAEVVVIGNDPNGKNINCGCGSTHLKPLQERVVQEGAQIGIAFDGDADRCLGVDNAGNIIDGDKIMNLIGRKMKAMGTLKKDTVVVTVMSNIGLDVALNSNGCKTIKTDVGDRYVLEAMVAGGYNLGGEQSGHLILLDYNTTGDGMLTALMLLELLRDEEQDAQTLSNLMTVFPQILVNARVDNLKKLDYLKDDIIQKRIEEVEVHFQGQGRALIRPSGTEPLVRVMIEGQNQEELLLIANGLAALIEQRLGTEQALTQ</sequence>
<feature type="modified residue" description="Phosphoserine" evidence="9">
    <location>
        <position position="100"/>
    </location>
</feature>
<name>A0A0L6U480_9FIRM</name>
<accession>A0A0L6U480</accession>
<keyword evidence="17" id="KW-1185">Reference proteome</keyword>
<dbReference type="GO" id="GO:0005829">
    <property type="term" value="C:cytosol"/>
    <property type="evidence" value="ECO:0007669"/>
    <property type="project" value="TreeGrafter"/>
</dbReference>
<dbReference type="Pfam" id="PF02879">
    <property type="entry name" value="PGM_PMM_II"/>
    <property type="match status" value="1"/>
</dbReference>
<dbReference type="HAMAP" id="MF_01554_B">
    <property type="entry name" value="GlmM_B"/>
    <property type="match status" value="1"/>
</dbReference>
<evidence type="ECO:0000256" key="6">
    <source>
        <dbReference type="ARBA" id="ARBA00050364"/>
    </source>
</evidence>
<evidence type="ECO:0000259" key="12">
    <source>
        <dbReference type="Pfam" id="PF00408"/>
    </source>
</evidence>
<feature type="active site" description="Phosphoserine intermediate" evidence="9">
    <location>
        <position position="100"/>
    </location>
</feature>
<dbReference type="SUPFAM" id="SSF55957">
    <property type="entry name" value="Phosphoglucomutase, C-terminal domain"/>
    <property type="match status" value="1"/>
</dbReference>
<dbReference type="InterPro" id="IPR005845">
    <property type="entry name" value="A-D-PHexomutase_a/b/a-II"/>
</dbReference>
<dbReference type="NCBIfam" id="TIGR01455">
    <property type="entry name" value="glmM"/>
    <property type="match status" value="1"/>
</dbReference>
<dbReference type="Pfam" id="PF02878">
    <property type="entry name" value="PGM_PMM_I"/>
    <property type="match status" value="1"/>
</dbReference>
<dbReference type="FunFam" id="3.40.120.10:FF:000002">
    <property type="entry name" value="Phosphoglucosamine mutase"/>
    <property type="match status" value="1"/>
</dbReference>
<dbReference type="SUPFAM" id="SSF53738">
    <property type="entry name" value="Phosphoglucomutase, first 3 domains"/>
    <property type="match status" value="3"/>
</dbReference>
<dbReference type="InterPro" id="IPR016066">
    <property type="entry name" value="A-D-PHexomutase_CS"/>
</dbReference>
<dbReference type="GO" id="GO:0006048">
    <property type="term" value="P:UDP-N-acetylglucosamine biosynthetic process"/>
    <property type="evidence" value="ECO:0007669"/>
    <property type="project" value="TreeGrafter"/>
</dbReference>
<evidence type="ECO:0000256" key="5">
    <source>
        <dbReference type="ARBA" id="ARBA00023235"/>
    </source>
</evidence>
<evidence type="ECO:0000259" key="13">
    <source>
        <dbReference type="Pfam" id="PF02878"/>
    </source>
</evidence>
<feature type="binding site" evidence="9">
    <location>
        <position position="240"/>
    </location>
    <ligand>
        <name>Mg(2+)</name>
        <dbReference type="ChEBI" id="CHEBI:18420"/>
    </ligand>
</feature>
<dbReference type="InterPro" id="IPR050060">
    <property type="entry name" value="Phosphoglucosamine_mutase"/>
</dbReference>
<keyword evidence="4 9" id="KW-0460">Magnesium</keyword>
<evidence type="ECO:0000256" key="4">
    <source>
        <dbReference type="ARBA" id="ARBA00022842"/>
    </source>
</evidence>
<organism evidence="16 17">
    <name type="scientific">Acetobacterium bakii</name>
    <dbReference type="NCBI Taxonomy" id="52689"/>
    <lineage>
        <taxon>Bacteria</taxon>
        <taxon>Bacillati</taxon>
        <taxon>Bacillota</taxon>
        <taxon>Clostridia</taxon>
        <taxon>Eubacteriales</taxon>
        <taxon>Eubacteriaceae</taxon>
        <taxon>Acetobacterium</taxon>
    </lineage>
</organism>
<dbReference type="InterPro" id="IPR005843">
    <property type="entry name" value="A-D-PHexomutase_C"/>
</dbReference>
<comment type="similarity">
    <text evidence="1 9 10">Belongs to the phosphohexose mutase family.</text>
</comment>
<evidence type="ECO:0000256" key="7">
    <source>
        <dbReference type="ARBA" id="ARBA00066330"/>
    </source>
</evidence>
<dbReference type="EC" id="5.4.2.10" evidence="7 9"/>
<feature type="domain" description="Alpha-D-phosphohexomutase alpha/beta/alpha" evidence="13">
    <location>
        <begin position="3"/>
        <end position="136"/>
    </location>
</feature>
<feature type="domain" description="Alpha-D-phosphohexomutase C-terminal" evidence="12">
    <location>
        <begin position="369"/>
        <end position="435"/>
    </location>
</feature>
<dbReference type="AlphaFoldDB" id="A0A0L6U480"/>
<keyword evidence="2 9" id="KW-0597">Phosphoprotein</keyword>
<dbReference type="InterPro" id="IPR006352">
    <property type="entry name" value="GlmM_bact"/>
</dbReference>
<dbReference type="GO" id="GO:0000287">
    <property type="term" value="F:magnesium ion binding"/>
    <property type="evidence" value="ECO:0007669"/>
    <property type="project" value="UniProtKB-UniRule"/>
</dbReference>
<evidence type="ECO:0000256" key="3">
    <source>
        <dbReference type="ARBA" id="ARBA00022723"/>
    </source>
</evidence>
<comment type="PTM">
    <text evidence="9">Activated by phosphorylation.</text>
</comment>
<dbReference type="GO" id="GO:0008966">
    <property type="term" value="F:phosphoglucosamine mutase activity"/>
    <property type="evidence" value="ECO:0007669"/>
    <property type="project" value="UniProtKB-UniRule"/>
</dbReference>
<keyword evidence="3 9" id="KW-0479">Metal-binding</keyword>
<dbReference type="CDD" id="cd05802">
    <property type="entry name" value="GlmM"/>
    <property type="match status" value="1"/>
</dbReference>
<keyword evidence="5 9" id="KW-0413">Isomerase</keyword>
<feature type="binding site" evidence="9">
    <location>
        <position position="238"/>
    </location>
    <ligand>
        <name>Mg(2+)</name>
        <dbReference type="ChEBI" id="CHEBI:18420"/>
    </ligand>
</feature>
<dbReference type="InterPro" id="IPR036900">
    <property type="entry name" value="A-D-PHexomutase_C_sf"/>
</dbReference>
<reference evidence="17" key="1">
    <citation type="submission" date="2015-07" db="EMBL/GenBank/DDBJ databases">
        <title>Draft genome sequence of Acetobacterium bakii DSM 8293, a potential psychrophilic chemical producer through syngas fermentation.</title>
        <authorList>
            <person name="Song Y."/>
            <person name="Hwang S."/>
            <person name="Cho B.-K."/>
        </authorList>
    </citation>
    <scope>NUCLEOTIDE SEQUENCE [LARGE SCALE GENOMIC DNA]</scope>
    <source>
        <strain evidence="17">DSM 8239</strain>
    </source>
</reference>
<evidence type="ECO:0000259" key="14">
    <source>
        <dbReference type="Pfam" id="PF02879"/>
    </source>
</evidence>
<evidence type="ECO:0000256" key="11">
    <source>
        <dbReference type="RuleBase" id="RU004327"/>
    </source>
</evidence>
<dbReference type="InterPro" id="IPR016055">
    <property type="entry name" value="A-D-PHexomutase_a/b/a-I/II/III"/>
</dbReference>
<dbReference type="OrthoDB" id="9806956at2"/>
<dbReference type="STRING" id="52689.AKG39_01750"/>
<dbReference type="Pfam" id="PF02880">
    <property type="entry name" value="PGM_PMM_III"/>
    <property type="match status" value="1"/>
</dbReference>
<dbReference type="PATRIC" id="fig|52689.4.peg.2870"/>
<dbReference type="GO" id="GO:0005975">
    <property type="term" value="P:carbohydrate metabolic process"/>
    <property type="evidence" value="ECO:0007669"/>
    <property type="project" value="InterPro"/>
</dbReference>
<gene>
    <name evidence="9" type="primary">glmM</name>
    <name evidence="16" type="ORF">AKG39_01750</name>
</gene>
<dbReference type="Gene3D" id="3.40.120.10">
    <property type="entry name" value="Alpha-D-Glucose-1,6-Bisphosphate, subunit A, domain 3"/>
    <property type="match status" value="3"/>
</dbReference>
<proteinExistence type="inferred from homology"/>
<dbReference type="InterPro" id="IPR005844">
    <property type="entry name" value="A-D-PHexomutase_a/b/a-I"/>
</dbReference>
<dbReference type="GO" id="GO:0004615">
    <property type="term" value="F:phosphomannomutase activity"/>
    <property type="evidence" value="ECO:0007669"/>
    <property type="project" value="TreeGrafter"/>
</dbReference>
<evidence type="ECO:0000313" key="17">
    <source>
        <dbReference type="Proteomes" id="UP000036873"/>
    </source>
</evidence>
<dbReference type="PANTHER" id="PTHR42946:SF1">
    <property type="entry name" value="PHOSPHOGLUCOMUTASE (ALPHA-D-GLUCOSE-1,6-BISPHOSPHATE-DEPENDENT)"/>
    <property type="match status" value="1"/>
</dbReference>
<dbReference type="InterPro" id="IPR005846">
    <property type="entry name" value="A-D-PHexomutase_a/b/a-III"/>
</dbReference>
<comment type="caution">
    <text evidence="16">The sequence shown here is derived from an EMBL/GenBank/DDBJ whole genome shotgun (WGS) entry which is preliminary data.</text>
</comment>
<comment type="function">
    <text evidence="9 11">Catalyzes the conversion of glucosamine-6-phosphate to glucosamine-1-phosphate.</text>
</comment>
<evidence type="ECO:0000256" key="2">
    <source>
        <dbReference type="ARBA" id="ARBA00022553"/>
    </source>
</evidence>
<dbReference type="GO" id="GO:0009252">
    <property type="term" value="P:peptidoglycan biosynthetic process"/>
    <property type="evidence" value="ECO:0007669"/>
    <property type="project" value="TreeGrafter"/>
</dbReference>
<evidence type="ECO:0000256" key="10">
    <source>
        <dbReference type="RuleBase" id="RU004326"/>
    </source>
</evidence>
<dbReference type="Proteomes" id="UP000036873">
    <property type="component" value="Unassembled WGS sequence"/>
</dbReference>
<dbReference type="PRINTS" id="PR00509">
    <property type="entry name" value="PGMPMM"/>
</dbReference>
<feature type="domain" description="Alpha-D-phosphohexomutase alpha/beta/alpha" evidence="15">
    <location>
        <begin position="253"/>
        <end position="362"/>
    </location>
</feature>
<evidence type="ECO:0000256" key="8">
    <source>
        <dbReference type="ARBA" id="ARBA00068193"/>
    </source>
</evidence>
<evidence type="ECO:0000256" key="1">
    <source>
        <dbReference type="ARBA" id="ARBA00010231"/>
    </source>
</evidence>
<dbReference type="EMBL" id="LGYO01000005">
    <property type="protein sequence ID" value="KNZ43321.1"/>
    <property type="molecule type" value="Genomic_DNA"/>
</dbReference>
<dbReference type="RefSeq" id="WP_050738645.1">
    <property type="nucleotide sequence ID" value="NZ_LGYO01000005.1"/>
</dbReference>
<dbReference type="PANTHER" id="PTHR42946">
    <property type="entry name" value="PHOSPHOHEXOSE MUTASE"/>
    <property type="match status" value="1"/>
</dbReference>
<dbReference type="FunFam" id="3.40.120.10:FF:000001">
    <property type="entry name" value="Phosphoglucosamine mutase"/>
    <property type="match status" value="1"/>
</dbReference>
<comment type="cofactor">
    <cofactor evidence="9">
        <name>Mg(2+)</name>
        <dbReference type="ChEBI" id="CHEBI:18420"/>
    </cofactor>
    <text evidence="9">Binds 1 Mg(2+) ion per subunit.</text>
</comment>
<dbReference type="InterPro" id="IPR005841">
    <property type="entry name" value="Alpha-D-phosphohexomutase_SF"/>
</dbReference>
<feature type="binding site" evidence="9">
    <location>
        <position position="236"/>
    </location>
    <ligand>
        <name>Mg(2+)</name>
        <dbReference type="ChEBI" id="CHEBI:18420"/>
    </ligand>
</feature>
<protein>
    <recommendedName>
        <fullName evidence="8 9">Phosphoglucosamine mutase</fullName>
        <ecNumber evidence="7 9">5.4.2.10</ecNumber>
    </recommendedName>
</protein>
<feature type="domain" description="Alpha-D-phosphohexomutase alpha/beta/alpha" evidence="14">
    <location>
        <begin position="154"/>
        <end position="249"/>
    </location>
</feature>
<evidence type="ECO:0000256" key="9">
    <source>
        <dbReference type="HAMAP-Rule" id="MF_01554"/>
    </source>
</evidence>
<dbReference type="Pfam" id="PF00408">
    <property type="entry name" value="PGM_PMM_IV"/>
    <property type="match status" value="1"/>
</dbReference>
<comment type="catalytic activity">
    <reaction evidence="6 9 11">
        <text>alpha-D-glucosamine 1-phosphate = D-glucosamine 6-phosphate</text>
        <dbReference type="Rhea" id="RHEA:23424"/>
        <dbReference type="ChEBI" id="CHEBI:58516"/>
        <dbReference type="ChEBI" id="CHEBI:58725"/>
        <dbReference type="EC" id="5.4.2.10"/>
    </reaction>
</comment>
<dbReference type="FunFam" id="3.30.310.50:FF:000001">
    <property type="entry name" value="Phosphoglucosamine mutase"/>
    <property type="match status" value="1"/>
</dbReference>
<evidence type="ECO:0000259" key="15">
    <source>
        <dbReference type="Pfam" id="PF02880"/>
    </source>
</evidence>